<name>A0A4S2ME00_OPIFE</name>
<accession>A0A4S2ME00</accession>
<evidence type="ECO:0000313" key="1">
    <source>
        <dbReference type="EMBL" id="TGZ74805.1"/>
    </source>
</evidence>
<dbReference type="Proteomes" id="UP000308267">
    <property type="component" value="Unassembled WGS sequence"/>
</dbReference>
<feature type="non-terminal residue" evidence="1">
    <location>
        <position position="54"/>
    </location>
</feature>
<evidence type="ECO:0000313" key="2">
    <source>
        <dbReference type="Proteomes" id="UP000308267"/>
    </source>
</evidence>
<keyword evidence="2" id="KW-1185">Reference proteome</keyword>
<comment type="caution">
    <text evidence="1">The sequence shown here is derived from an EMBL/GenBank/DDBJ whole genome shotgun (WGS) entry which is preliminary data.</text>
</comment>
<proteinExistence type="predicted"/>
<dbReference type="EMBL" id="SJOL01001488">
    <property type="protein sequence ID" value="TGZ74805.1"/>
    <property type="molecule type" value="Genomic_DNA"/>
</dbReference>
<protein>
    <submittedName>
        <fullName evidence="1">Uncharacterized protein</fullName>
    </submittedName>
</protein>
<reference evidence="1 2" key="1">
    <citation type="journal article" date="2019" name="BMC Genomics">
        <title>New insights from Opisthorchis felineus genome: update on genomics of the epidemiologically important liver flukes.</title>
        <authorList>
            <person name="Ershov N.I."/>
            <person name="Mordvinov V.A."/>
            <person name="Prokhortchouk E.B."/>
            <person name="Pakharukova M.Y."/>
            <person name="Gunbin K.V."/>
            <person name="Ustyantsev K."/>
            <person name="Genaev M.A."/>
            <person name="Blinov A.G."/>
            <person name="Mazur A."/>
            <person name="Boulygina E."/>
            <person name="Tsygankova S."/>
            <person name="Khrameeva E."/>
            <person name="Chekanov N."/>
            <person name="Fan G."/>
            <person name="Xiao A."/>
            <person name="Zhang H."/>
            <person name="Xu X."/>
            <person name="Yang H."/>
            <person name="Solovyev V."/>
            <person name="Lee S.M."/>
            <person name="Liu X."/>
            <person name="Afonnikov D.A."/>
            <person name="Skryabin K.G."/>
        </authorList>
    </citation>
    <scope>NUCLEOTIDE SEQUENCE [LARGE SCALE GENOMIC DNA]</scope>
    <source>
        <strain evidence="1">AK-0245</strain>
        <tissue evidence="1">Whole organism</tissue>
    </source>
</reference>
<gene>
    <name evidence="1" type="ORF">CRM22_000745</name>
</gene>
<organism evidence="1 2">
    <name type="scientific">Opisthorchis felineus</name>
    <dbReference type="NCBI Taxonomy" id="147828"/>
    <lineage>
        <taxon>Eukaryota</taxon>
        <taxon>Metazoa</taxon>
        <taxon>Spiralia</taxon>
        <taxon>Lophotrochozoa</taxon>
        <taxon>Platyhelminthes</taxon>
        <taxon>Trematoda</taxon>
        <taxon>Digenea</taxon>
        <taxon>Opisthorchiida</taxon>
        <taxon>Opisthorchiata</taxon>
        <taxon>Opisthorchiidae</taxon>
        <taxon>Opisthorchis</taxon>
    </lineage>
</organism>
<feature type="non-terminal residue" evidence="1">
    <location>
        <position position="1"/>
    </location>
</feature>
<dbReference type="AlphaFoldDB" id="A0A4S2ME00"/>
<sequence>FISKTWISIAETPPTVFNVDQSISAKSFKTTELPFLKAHRTERTHGESQFHGLR</sequence>